<sequence length="131" mass="14600">MFKSATIFYVSSVLFRFALAIAALPLLVFLITGENLGLSDWFIVMFAPVTFATLAAYPKAKDNETKRQLRIANIILVAICNIFIVCLLSITVWFYGSNDTPDWIVVLGLVLIIGFALLWSFIKEVKCSGKN</sequence>
<evidence type="ECO:0000313" key="2">
    <source>
        <dbReference type="EMBL" id="AWH84687.1"/>
    </source>
</evidence>
<accession>A0A2S1QW89</accession>
<feature type="transmembrane region" description="Helical" evidence="1">
    <location>
        <begin position="69"/>
        <end position="96"/>
    </location>
</feature>
<proteinExistence type="predicted"/>
<keyword evidence="1" id="KW-0472">Membrane</keyword>
<gene>
    <name evidence="2" type="ORF">HYN59_05935</name>
</gene>
<keyword evidence="1" id="KW-1133">Transmembrane helix</keyword>
<name>A0A2S1QW89_9FLAO</name>
<evidence type="ECO:0000313" key="3">
    <source>
        <dbReference type="Proteomes" id="UP000244929"/>
    </source>
</evidence>
<dbReference type="Proteomes" id="UP000244929">
    <property type="component" value="Chromosome"/>
</dbReference>
<keyword evidence="3" id="KW-1185">Reference proteome</keyword>
<feature type="transmembrane region" description="Helical" evidence="1">
    <location>
        <begin position="38"/>
        <end position="57"/>
    </location>
</feature>
<dbReference type="EMBL" id="CP029186">
    <property type="protein sequence ID" value="AWH84687.1"/>
    <property type="molecule type" value="Genomic_DNA"/>
</dbReference>
<feature type="transmembrane region" description="Helical" evidence="1">
    <location>
        <begin position="102"/>
        <end position="122"/>
    </location>
</feature>
<keyword evidence="1" id="KW-0812">Transmembrane</keyword>
<dbReference type="AlphaFoldDB" id="A0A2S1QW89"/>
<organism evidence="2 3">
    <name type="scientific">Flavobacterium album</name>
    <dbReference type="NCBI Taxonomy" id="2175091"/>
    <lineage>
        <taxon>Bacteria</taxon>
        <taxon>Pseudomonadati</taxon>
        <taxon>Bacteroidota</taxon>
        <taxon>Flavobacteriia</taxon>
        <taxon>Flavobacteriales</taxon>
        <taxon>Flavobacteriaceae</taxon>
        <taxon>Flavobacterium</taxon>
    </lineage>
</organism>
<feature type="transmembrane region" description="Helical" evidence="1">
    <location>
        <begin position="7"/>
        <end position="32"/>
    </location>
</feature>
<reference evidence="2 3" key="1">
    <citation type="submission" date="2018-04" db="EMBL/GenBank/DDBJ databases">
        <title>Genome sequencing of Flavobacterium sp. HYN0059.</title>
        <authorList>
            <person name="Yi H."/>
            <person name="Baek C."/>
        </authorList>
    </citation>
    <scope>NUCLEOTIDE SEQUENCE [LARGE SCALE GENOMIC DNA]</scope>
    <source>
        <strain evidence="2 3">HYN0059</strain>
    </source>
</reference>
<dbReference type="KEGG" id="falb:HYN59_05935"/>
<evidence type="ECO:0000256" key="1">
    <source>
        <dbReference type="SAM" id="Phobius"/>
    </source>
</evidence>
<protein>
    <submittedName>
        <fullName evidence="2">Uncharacterized protein</fullName>
    </submittedName>
</protein>